<evidence type="ECO:0000256" key="1">
    <source>
        <dbReference type="ARBA" id="ARBA00022729"/>
    </source>
</evidence>
<sequence length="420" mass="43241">MERSRIALALTGVVVLGAVGTASANDGIARPVDGSACRAEARQPQREPDVDGDGRGDVVLETDGDERTGIDTGRIAVRYGGGARTAHLTQEDFGLHGQREPVGGSATGVPAVADLDGDGAADIVTGALPAVHWGGPHAAAPTRLRFPYAPDADVEHPPVTGDFDGDGHPDLASLRVDGDHARLVVLHGPFTREGRPARTEVRRSPDHAAPAFASGLTLVAAEATGDGVDDLVEYEPGAHGTPYLLPGKRGGGFGAARTLPPGDALAVGDYDGDGLPDLAIGDSGVPDDDGETPVADRRGRVLVVYGKDRAHPVVLEGGAPRGGFGLGVLTADLDGDGCDDLAVRAAPDRWLETDTLTVLRGGSAHGLGSAPWRRIGGSPVLAERAVEAGDGRQELLVREGEVGDDGNWRNVRWRRVGSAS</sequence>
<proteinExistence type="predicted"/>
<name>A0ABD5E8H6_9ACTN</name>
<dbReference type="AlphaFoldDB" id="A0ABD5E8H6"/>
<feature type="compositionally biased region" description="Basic and acidic residues" evidence="2">
    <location>
        <begin position="39"/>
        <end position="58"/>
    </location>
</feature>
<accession>A0ABD5E8H6</accession>
<gene>
    <name evidence="4" type="ORF">RM574_15870</name>
</gene>
<dbReference type="EMBL" id="JAVRER010000022">
    <property type="protein sequence ID" value="MDT0416968.1"/>
    <property type="molecule type" value="Genomic_DNA"/>
</dbReference>
<dbReference type="PANTHER" id="PTHR46580">
    <property type="entry name" value="SENSOR KINASE-RELATED"/>
    <property type="match status" value="1"/>
</dbReference>
<dbReference type="RefSeq" id="WP_311677152.1">
    <property type="nucleotide sequence ID" value="NZ_JAVRER010000022.1"/>
</dbReference>
<feature type="region of interest" description="Disordered" evidence="2">
    <location>
        <begin position="25"/>
        <end position="67"/>
    </location>
</feature>
<evidence type="ECO:0000313" key="5">
    <source>
        <dbReference type="Proteomes" id="UP001183607"/>
    </source>
</evidence>
<evidence type="ECO:0000256" key="2">
    <source>
        <dbReference type="SAM" id="MobiDB-lite"/>
    </source>
</evidence>
<dbReference type="Pfam" id="PF01839">
    <property type="entry name" value="FG-GAP"/>
    <property type="match status" value="1"/>
</dbReference>
<organism evidence="4 5">
    <name type="scientific">Streptomyces evansiae</name>
    <dbReference type="NCBI Taxonomy" id="3075535"/>
    <lineage>
        <taxon>Bacteria</taxon>
        <taxon>Bacillati</taxon>
        <taxon>Actinomycetota</taxon>
        <taxon>Actinomycetes</taxon>
        <taxon>Kitasatosporales</taxon>
        <taxon>Streptomycetaceae</taxon>
        <taxon>Streptomyces</taxon>
    </lineage>
</organism>
<keyword evidence="1 3" id="KW-0732">Signal</keyword>
<protein>
    <submittedName>
        <fullName evidence="4">FG-GAP and VCBS repeat-containing protein</fullName>
    </submittedName>
</protein>
<evidence type="ECO:0000256" key="3">
    <source>
        <dbReference type="SAM" id="SignalP"/>
    </source>
</evidence>
<dbReference type="SUPFAM" id="SSF69318">
    <property type="entry name" value="Integrin alpha N-terminal domain"/>
    <property type="match status" value="1"/>
</dbReference>
<dbReference type="InterPro" id="IPR013517">
    <property type="entry name" value="FG-GAP"/>
</dbReference>
<reference evidence="5" key="1">
    <citation type="submission" date="2023-07" db="EMBL/GenBank/DDBJ databases">
        <title>30 novel species of actinomycetes from the DSMZ collection.</title>
        <authorList>
            <person name="Nouioui I."/>
        </authorList>
    </citation>
    <scope>NUCLEOTIDE SEQUENCE [LARGE SCALE GENOMIC DNA]</scope>
    <source>
        <strain evidence="5">DSM 41982</strain>
    </source>
</reference>
<comment type="caution">
    <text evidence="4">The sequence shown here is derived from an EMBL/GenBank/DDBJ whole genome shotgun (WGS) entry which is preliminary data.</text>
</comment>
<dbReference type="InterPro" id="IPR028994">
    <property type="entry name" value="Integrin_alpha_N"/>
</dbReference>
<dbReference type="Gene3D" id="2.130.10.130">
    <property type="entry name" value="Integrin alpha, N-terminal"/>
    <property type="match status" value="2"/>
</dbReference>
<feature type="signal peptide" evidence="3">
    <location>
        <begin position="1"/>
        <end position="24"/>
    </location>
</feature>
<feature type="chain" id="PRO_5044884540" evidence="3">
    <location>
        <begin position="25"/>
        <end position="420"/>
    </location>
</feature>
<dbReference type="Proteomes" id="UP001183607">
    <property type="component" value="Unassembled WGS sequence"/>
</dbReference>
<evidence type="ECO:0000313" key="4">
    <source>
        <dbReference type="EMBL" id="MDT0416968.1"/>
    </source>
</evidence>